<dbReference type="Pfam" id="PF08241">
    <property type="entry name" value="Methyltransf_11"/>
    <property type="match status" value="1"/>
</dbReference>
<dbReference type="Proteomes" id="UP000730739">
    <property type="component" value="Unassembled WGS sequence"/>
</dbReference>
<dbReference type="PANTHER" id="PTHR43591">
    <property type="entry name" value="METHYLTRANSFERASE"/>
    <property type="match status" value="1"/>
</dbReference>
<sequence length="280" mass="31515">MAPLVEQLLEQSRLQAHQERVIEVLRGRRDFGALSRIASLLPKRSGLSYTPDAMDMRSRQRLAKAYRATERHARIETKTVLDVGCARAENAHHLADYGVTQYIGLDIDDTHFPAAESLNADSRLLKASAESIPLDDNSVDLAISFNVFEHIPNPSNALSEIVRVLRPGGVFFTVFGPTFNAASGPHLTRIVDLPFMHHLFPEGVVAQMAGREDAYYTVNRRPLGFYRETFFSEQDFTLARYREQVDGRGFWVLKSFPHLLEEIGHDELAVNAITVVLVKK</sequence>
<dbReference type="GO" id="GO:0008168">
    <property type="term" value="F:methyltransferase activity"/>
    <property type="evidence" value="ECO:0007669"/>
    <property type="project" value="UniProtKB-KW"/>
</dbReference>
<keyword evidence="2" id="KW-0489">Methyltransferase</keyword>
<dbReference type="RefSeq" id="WP_209599983.1">
    <property type="nucleotide sequence ID" value="NZ_JAGILA010000001.1"/>
</dbReference>
<dbReference type="CDD" id="cd02440">
    <property type="entry name" value="AdoMet_MTases"/>
    <property type="match status" value="1"/>
</dbReference>
<keyword evidence="2" id="KW-0808">Transferase</keyword>
<name>A0ABS4QUF6_9HYPH</name>
<keyword evidence="3" id="KW-1185">Reference proteome</keyword>
<proteinExistence type="predicted"/>
<reference evidence="2 3" key="1">
    <citation type="submission" date="2021-03" db="EMBL/GenBank/DDBJ databases">
        <title>Genomic Encyclopedia of Type Strains, Phase IV (KMG-IV): sequencing the most valuable type-strain genomes for metagenomic binning, comparative biology and taxonomic classification.</title>
        <authorList>
            <person name="Goeker M."/>
        </authorList>
    </citation>
    <scope>NUCLEOTIDE SEQUENCE [LARGE SCALE GENOMIC DNA]</scope>
    <source>
        <strain evidence="2 3">DSM 13372</strain>
    </source>
</reference>
<evidence type="ECO:0000313" key="2">
    <source>
        <dbReference type="EMBL" id="MBP2233684.1"/>
    </source>
</evidence>
<protein>
    <submittedName>
        <fullName evidence="2">SAM-dependent methyltransferase</fullName>
    </submittedName>
</protein>
<evidence type="ECO:0000259" key="1">
    <source>
        <dbReference type="Pfam" id="PF08241"/>
    </source>
</evidence>
<accession>A0ABS4QUF6</accession>
<dbReference type="Gene3D" id="3.40.50.150">
    <property type="entry name" value="Vaccinia Virus protein VP39"/>
    <property type="match status" value="1"/>
</dbReference>
<dbReference type="GO" id="GO:0032259">
    <property type="term" value="P:methylation"/>
    <property type="evidence" value="ECO:0007669"/>
    <property type="project" value="UniProtKB-KW"/>
</dbReference>
<dbReference type="InterPro" id="IPR029063">
    <property type="entry name" value="SAM-dependent_MTases_sf"/>
</dbReference>
<comment type="caution">
    <text evidence="2">The sequence shown here is derived from an EMBL/GenBank/DDBJ whole genome shotgun (WGS) entry which is preliminary data.</text>
</comment>
<dbReference type="SUPFAM" id="SSF53335">
    <property type="entry name" value="S-adenosyl-L-methionine-dependent methyltransferases"/>
    <property type="match status" value="1"/>
</dbReference>
<dbReference type="InterPro" id="IPR013216">
    <property type="entry name" value="Methyltransf_11"/>
</dbReference>
<dbReference type="EMBL" id="JAGILA010000001">
    <property type="protein sequence ID" value="MBP2233684.1"/>
    <property type="molecule type" value="Genomic_DNA"/>
</dbReference>
<evidence type="ECO:0000313" key="3">
    <source>
        <dbReference type="Proteomes" id="UP000730739"/>
    </source>
</evidence>
<organism evidence="2 3">
    <name type="scientific">Sinorhizobium kostiense</name>
    <dbReference type="NCBI Taxonomy" id="76747"/>
    <lineage>
        <taxon>Bacteria</taxon>
        <taxon>Pseudomonadati</taxon>
        <taxon>Pseudomonadota</taxon>
        <taxon>Alphaproteobacteria</taxon>
        <taxon>Hyphomicrobiales</taxon>
        <taxon>Rhizobiaceae</taxon>
        <taxon>Sinorhizobium/Ensifer group</taxon>
        <taxon>Sinorhizobium</taxon>
    </lineage>
</organism>
<feature type="domain" description="Methyltransferase type 11" evidence="1">
    <location>
        <begin position="81"/>
        <end position="172"/>
    </location>
</feature>
<gene>
    <name evidence="2" type="ORF">J2Z31_000174</name>
</gene>